<comment type="caution">
    <text evidence="1">The sequence shown here is derived from an EMBL/GenBank/DDBJ whole genome shotgun (WGS) entry which is preliminary data.</text>
</comment>
<evidence type="ECO:0000313" key="2">
    <source>
        <dbReference type="Proteomes" id="UP000241769"/>
    </source>
</evidence>
<dbReference type="InParanoid" id="A0A2P6MXC6"/>
<name>A0A2P6MXC6_9EUKA</name>
<proteinExistence type="predicted"/>
<dbReference type="EMBL" id="MDYQ01000337">
    <property type="protein sequence ID" value="PRP76296.1"/>
    <property type="molecule type" value="Genomic_DNA"/>
</dbReference>
<gene>
    <name evidence="1" type="ORF">PROFUN_07818</name>
</gene>
<keyword evidence="2" id="KW-1185">Reference proteome</keyword>
<accession>A0A2P6MXC6</accession>
<dbReference type="Proteomes" id="UP000241769">
    <property type="component" value="Unassembled WGS sequence"/>
</dbReference>
<organism evidence="1 2">
    <name type="scientific">Planoprotostelium fungivorum</name>
    <dbReference type="NCBI Taxonomy" id="1890364"/>
    <lineage>
        <taxon>Eukaryota</taxon>
        <taxon>Amoebozoa</taxon>
        <taxon>Evosea</taxon>
        <taxon>Variosea</taxon>
        <taxon>Cavosteliida</taxon>
        <taxon>Cavosteliaceae</taxon>
        <taxon>Planoprotostelium</taxon>
    </lineage>
</organism>
<evidence type="ECO:0000313" key="1">
    <source>
        <dbReference type="EMBL" id="PRP76296.1"/>
    </source>
</evidence>
<dbReference type="AlphaFoldDB" id="A0A2P6MXC6"/>
<protein>
    <submittedName>
        <fullName evidence="1">Uncharacterized protein</fullName>
    </submittedName>
</protein>
<sequence length="62" mass="7225">MRRVLKEKIHRVTPKECDLQSLFNTQWWLSKIGPCVPPSPDDSLSMTPVRNRLEQMANFSIV</sequence>
<reference evidence="1 2" key="1">
    <citation type="journal article" date="2018" name="Genome Biol. Evol.">
        <title>Multiple Roots of Fruiting Body Formation in Amoebozoa.</title>
        <authorList>
            <person name="Hillmann F."/>
            <person name="Forbes G."/>
            <person name="Novohradska S."/>
            <person name="Ferling I."/>
            <person name="Riege K."/>
            <person name="Groth M."/>
            <person name="Westermann M."/>
            <person name="Marz M."/>
            <person name="Spaller T."/>
            <person name="Winckler T."/>
            <person name="Schaap P."/>
            <person name="Glockner G."/>
        </authorList>
    </citation>
    <scope>NUCLEOTIDE SEQUENCE [LARGE SCALE GENOMIC DNA]</scope>
    <source>
        <strain evidence="1 2">Jena</strain>
    </source>
</reference>